<protein>
    <submittedName>
        <fullName evidence="4">Ground-like domain-containing protein</fullName>
    </submittedName>
</protein>
<dbReference type="InterPro" id="IPR007284">
    <property type="entry name" value="Ground-like_dom"/>
</dbReference>
<dbReference type="UCSC" id="C04E6.6">
    <property type="organism name" value="c. elegans"/>
</dbReference>
<feature type="compositionally biased region" description="Basic residues" evidence="1">
    <location>
        <begin position="267"/>
        <end position="283"/>
    </location>
</feature>
<feature type="compositionally biased region" description="Basic residues" evidence="1">
    <location>
        <begin position="308"/>
        <end position="317"/>
    </location>
</feature>
<evidence type="ECO:0000313" key="5">
    <source>
        <dbReference type="Proteomes" id="UP000001940"/>
    </source>
</evidence>
<feature type="compositionally biased region" description="Polar residues" evidence="1">
    <location>
        <begin position="247"/>
        <end position="265"/>
    </location>
</feature>
<keyword evidence="5" id="KW-1185">Reference proteome</keyword>
<dbReference type="KEGG" id="cel:CELE_C04E6.6"/>
<dbReference type="AlphaFoldDB" id="O01465"/>
<dbReference type="GO" id="GO:0090597">
    <property type="term" value="P:nematode male tail mating organ morphogenesis"/>
    <property type="evidence" value="ECO:0000315"/>
    <property type="project" value="WormBase"/>
</dbReference>
<dbReference type="HOGENOM" id="CLU_464014_0_0_1"/>
<evidence type="ECO:0000313" key="6">
    <source>
        <dbReference type="WormBase" id="C04E6.6"/>
    </source>
</evidence>
<dbReference type="CTD" id="191663"/>
<feature type="region of interest" description="Disordered" evidence="1">
    <location>
        <begin position="408"/>
        <end position="460"/>
    </location>
</feature>
<feature type="chain" id="PRO_5004157450" evidence="2">
    <location>
        <begin position="20"/>
        <end position="588"/>
    </location>
</feature>
<feature type="compositionally biased region" description="Polar residues" evidence="1">
    <location>
        <begin position="181"/>
        <end position="196"/>
    </location>
</feature>
<feature type="compositionally biased region" description="Acidic residues" evidence="1">
    <location>
        <begin position="336"/>
        <end position="345"/>
    </location>
</feature>
<feature type="compositionally biased region" description="Low complexity" evidence="1">
    <location>
        <begin position="197"/>
        <end position="226"/>
    </location>
</feature>
<sequence>MILPLLLSLFIFLPDVAEGNCHDHRYGVPSKSCKRVKDPTFQIRGDIRIVPMWEFILMKEPSEKRVKRSTSFRNGTLRSVHSGGNHGLPVDSLPTSNKNLNQANSFIKTPVLHQLLIQPIDSSAPASPVQRHIIQSQGKPTIGQLPIHVNKSKINTNHKTKRQGVYSALAQPPPAAKWGNNRPSYQNPTPSYQQGYPQQFPAPQRQQQYQPQPQTTNYNQAPQRPLYIPPPPPKLQVYPPQQLAENPYQTRNGVNNYRSRNSYGTNNRKHGRNGKKGKSSKMCKMCRKLSEEDESEEKEMACDLCSKSRRKGKKKGKSLRDGMVGGRRKSSKSSEDSDDHDDSMEGEGGGTENFTNDDENGADDYEDDGESTTIKPNAVSQPTILDFVERSKQQNKLMRIPVYRGKKLEAESNGTSGAYEDGDDNGEHNREEEEESSQYSSNIRDMEQPTKYSSKPNVKYSYPPKDTLPLQTCFHNPSGYVCCNLELNNVVESTYKEVRELPNFNPCNLQLIANKVQRASERMFGHPFESIVSHADFAQNINFSGDLVCKLEIDGKYMIAYGTPYHADDAVGPQGPDGKPLPVRSLKL</sequence>
<evidence type="ECO:0000313" key="4">
    <source>
        <dbReference type="EMBL" id="CCD62894.1"/>
    </source>
</evidence>
<keyword evidence="2" id="KW-0732">Signal</keyword>
<dbReference type="AGR" id="WB:WBGene00001698"/>
<proteinExistence type="predicted"/>
<feature type="domain" description="Ground-like" evidence="3">
    <location>
        <begin position="479"/>
        <end position="561"/>
    </location>
</feature>
<dbReference type="InParanoid" id="O01465"/>
<dbReference type="FunCoup" id="O01465">
    <property type="interactions" value="299"/>
</dbReference>
<dbReference type="PANTHER" id="PTHR31967">
    <property type="entry name" value="GROUNDHOG (HEDGEHOG-LIKE FAMILY)-RELATED"/>
    <property type="match status" value="1"/>
</dbReference>
<dbReference type="Pfam" id="PF04155">
    <property type="entry name" value="Ground-like"/>
    <property type="match status" value="1"/>
</dbReference>
<dbReference type="WormBase" id="C04E6.6">
    <property type="protein sequence ID" value="CE34652"/>
    <property type="gene ID" value="WBGene00001698"/>
    <property type="gene designation" value="grd-9"/>
</dbReference>
<dbReference type="PIR" id="T25507">
    <property type="entry name" value="T25507"/>
</dbReference>
<dbReference type="eggNOG" id="ENOG502SR9H">
    <property type="taxonomic scope" value="Eukaryota"/>
</dbReference>
<feature type="region of interest" description="Disordered" evidence="1">
    <location>
        <begin position="171"/>
        <end position="283"/>
    </location>
</feature>
<feature type="compositionally biased region" description="Acidic residues" evidence="1">
    <location>
        <begin position="355"/>
        <end position="370"/>
    </location>
</feature>
<dbReference type="STRING" id="6239.C04E6.6.1"/>
<dbReference type="EMBL" id="BX284605">
    <property type="protein sequence ID" value="CCD62894.1"/>
    <property type="molecule type" value="Genomic_DNA"/>
</dbReference>
<organism evidence="4 5">
    <name type="scientific">Caenorhabditis elegans</name>
    <dbReference type="NCBI Taxonomy" id="6239"/>
    <lineage>
        <taxon>Eukaryota</taxon>
        <taxon>Metazoa</taxon>
        <taxon>Ecdysozoa</taxon>
        <taxon>Nematoda</taxon>
        <taxon>Chromadorea</taxon>
        <taxon>Rhabditida</taxon>
        <taxon>Rhabditina</taxon>
        <taxon>Rhabditomorpha</taxon>
        <taxon>Rhabditoidea</taxon>
        <taxon>Rhabditidae</taxon>
        <taxon>Peloderinae</taxon>
        <taxon>Caenorhabditis</taxon>
    </lineage>
</organism>
<accession>O01465</accession>
<dbReference type="GeneID" id="191663"/>
<gene>
    <name evidence="4 6" type="primary">grd-9</name>
    <name evidence="6" type="ORF">C04E6.6</name>
    <name evidence="4" type="ORF">CELE_C04E6.6</name>
</gene>
<name>O01465_CAEEL</name>
<dbReference type="Proteomes" id="UP000001940">
    <property type="component" value="Chromosome V"/>
</dbReference>
<dbReference type="OrthoDB" id="5854129at2759"/>
<dbReference type="PaxDb" id="6239-C04E6.6"/>
<evidence type="ECO:0000259" key="3">
    <source>
        <dbReference type="Pfam" id="PF04155"/>
    </source>
</evidence>
<reference evidence="4 5" key="1">
    <citation type="journal article" date="1998" name="Science">
        <title>Genome sequence of the nematode C. elegans: a platform for investigating biology.</title>
        <authorList>
            <consortium name="The C. elegans sequencing consortium"/>
            <person name="Sulson J.E."/>
            <person name="Waterston R."/>
        </authorList>
    </citation>
    <scope>NUCLEOTIDE SEQUENCE [LARGE SCALE GENOMIC DNA]</scope>
    <source>
        <strain evidence="4 5">Bristol N2</strain>
    </source>
</reference>
<feature type="region of interest" description="Disordered" evidence="1">
    <location>
        <begin position="308"/>
        <end position="378"/>
    </location>
</feature>
<feature type="signal peptide" evidence="2">
    <location>
        <begin position="1"/>
        <end position="19"/>
    </location>
</feature>
<dbReference type="RefSeq" id="NP_504535.2">
    <property type="nucleotide sequence ID" value="NM_072134.6"/>
</dbReference>
<dbReference type="PANTHER" id="PTHR31967:SF21">
    <property type="entry name" value="GROUND-LIKE DOMAIN-CONTAINING PROTEIN"/>
    <property type="match status" value="1"/>
</dbReference>
<dbReference type="OMA" id="MWEFILM"/>
<dbReference type="SMR" id="O01465"/>
<feature type="region of interest" description="Disordered" evidence="1">
    <location>
        <begin position="569"/>
        <end position="588"/>
    </location>
</feature>
<evidence type="ECO:0000256" key="2">
    <source>
        <dbReference type="SAM" id="SignalP"/>
    </source>
</evidence>
<evidence type="ECO:0000256" key="1">
    <source>
        <dbReference type="SAM" id="MobiDB-lite"/>
    </source>
</evidence>